<protein>
    <recommendedName>
        <fullName evidence="4">HTH cro/C1-type domain-containing protein</fullName>
    </recommendedName>
</protein>
<evidence type="ECO:0000313" key="2">
    <source>
        <dbReference type="EMBL" id="MBB4945996.1"/>
    </source>
</evidence>
<accession>A0A7W7S8R6</accession>
<evidence type="ECO:0008006" key="4">
    <source>
        <dbReference type="Google" id="ProtNLM"/>
    </source>
</evidence>
<name>A0A7W7S8R6_9ACTN</name>
<organism evidence="2 3">
    <name type="scientific">Kitasatospora gansuensis</name>
    <dbReference type="NCBI Taxonomy" id="258050"/>
    <lineage>
        <taxon>Bacteria</taxon>
        <taxon>Bacillati</taxon>
        <taxon>Actinomycetota</taxon>
        <taxon>Actinomycetes</taxon>
        <taxon>Kitasatosporales</taxon>
        <taxon>Streptomycetaceae</taxon>
        <taxon>Kitasatospora</taxon>
    </lineage>
</organism>
<dbReference type="EMBL" id="JACHJR010000001">
    <property type="protein sequence ID" value="MBB4945996.1"/>
    <property type="molecule type" value="Genomic_DNA"/>
</dbReference>
<comment type="caution">
    <text evidence="2">The sequence shown here is derived from an EMBL/GenBank/DDBJ whole genome shotgun (WGS) entry which is preliminary data.</text>
</comment>
<feature type="region of interest" description="Disordered" evidence="1">
    <location>
        <begin position="130"/>
        <end position="149"/>
    </location>
</feature>
<dbReference type="AlphaFoldDB" id="A0A7W7S8R6"/>
<dbReference type="Proteomes" id="UP000573327">
    <property type="component" value="Unassembled WGS sequence"/>
</dbReference>
<gene>
    <name evidence="2" type="ORF">F4556_001531</name>
</gene>
<keyword evidence="3" id="KW-1185">Reference proteome</keyword>
<evidence type="ECO:0000313" key="3">
    <source>
        <dbReference type="Proteomes" id="UP000573327"/>
    </source>
</evidence>
<reference evidence="2 3" key="1">
    <citation type="submission" date="2020-08" db="EMBL/GenBank/DDBJ databases">
        <title>Sequencing the genomes of 1000 actinobacteria strains.</title>
        <authorList>
            <person name="Klenk H.-P."/>
        </authorList>
    </citation>
    <scope>NUCLEOTIDE SEQUENCE [LARGE SCALE GENOMIC DNA]</scope>
    <source>
        <strain evidence="2 3">DSM 44786</strain>
    </source>
</reference>
<proteinExistence type="predicted"/>
<evidence type="ECO:0000256" key="1">
    <source>
        <dbReference type="SAM" id="MobiDB-lite"/>
    </source>
</evidence>
<dbReference type="RefSeq" id="WP_184912759.1">
    <property type="nucleotide sequence ID" value="NZ_JACHJR010000001.1"/>
</dbReference>
<sequence>MARRPRPLDPDGGPLQAFAYELRCLRQAAGNPTYRALAATAGFSATTLSDAAGGVRRPTLDVTLAYVGACGGDAKLWEKRWYALDRRLAGSTGADARVRPASVQAALTVSEVIEPTEADAEHGTPVVDALPKQSFEPEPVDGEGPGAPHRRRWRSQAWLPATAVVLVLLLTGLVVDLKRGSDDTHPVSGSGCPVGPAGKGLFQGTTYAGSTRVRSSASRSAPAIAQIPPGCVLQFVGFCIGDAEQDLTAETPDVRWFKLSGGGLVSSAVVHGNPPWRSKPDRCPGEFPAPSSISLAVSPRPAEPGTVDLRASGTYLGVVGFAGYFSDSGQAVPVPRWHQLGLIGVGADGFVLPWRIAKPTADQGPVQLVAVACLGGDGPTDVLDALTLPPAAPAQAQPLSLSAEDRNAAARAACHYPG</sequence>